<evidence type="ECO:0000313" key="1">
    <source>
        <dbReference type="EMBL" id="EQD43407.1"/>
    </source>
</evidence>
<accession>T0ZGF1</accession>
<dbReference type="EMBL" id="AUZY01009125">
    <property type="protein sequence ID" value="EQD43407.1"/>
    <property type="molecule type" value="Genomic_DNA"/>
</dbReference>
<dbReference type="InterPro" id="IPR026950">
    <property type="entry name" value="Caps_assemb_Wzi"/>
</dbReference>
<protein>
    <submittedName>
        <fullName evidence="1">Uncharacterized protein</fullName>
    </submittedName>
</protein>
<reference evidence="1" key="2">
    <citation type="journal article" date="2014" name="ISME J.">
        <title>Microbial stratification in low pH oxic and suboxic macroscopic growths along an acid mine drainage.</title>
        <authorList>
            <person name="Mendez-Garcia C."/>
            <person name="Mesa V."/>
            <person name="Sprenger R.R."/>
            <person name="Richter M."/>
            <person name="Diez M.S."/>
            <person name="Solano J."/>
            <person name="Bargiela R."/>
            <person name="Golyshina O.V."/>
            <person name="Manteca A."/>
            <person name="Ramos J.L."/>
            <person name="Gallego J.R."/>
            <person name="Llorente I."/>
            <person name="Martins Dos Santos V.A."/>
            <person name="Jensen O.N."/>
            <person name="Pelaez A.I."/>
            <person name="Sanchez J."/>
            <person name="Ferrer M."/>
        </authorList>
    </citation>
    <scope>NUCLEOTIDE SEQUENCE</scope>
</reference>
<reference evidence="1" key="1">
    <citation type="submission" date="2013-08" db="EMBL/GenBank/DDBJ databases">
        <authorList>
            <person name="Mendez C."/>
            <person name="Richter M."/>
            <person name="Ferrer M."/>
            <person name="Sanchez J."/>
        </authorList>
    </citation>
    <scope>NUCLEOTIDE SEQUENCE</scope>
</reference>
<dbReference type="Gene3D" id="2.40.160.130">
    <property type="entry name" value="Capsule assembly protein Wzi"/>
    <property type="match status" value="1"/>
</dbReference>
<sequence length="274" mass="29967">MLAILAAVAILAVRRVRADPWASPGEVGVRNDIEILVDSGVIDIPVTTWPIPWGSVAHALRKVHPQRLTPIEFEAYTELESHIVRVMAGGNHLGYAATLAPGRPSLNWFGETTRGKEMAAVSDSGTDGILAYRFNVEGVWGSRDHQRGRFDGSYLALALGNWIISGGEVNDWWGPGWGGSLILGDNARPPLGVSLTRNVPYRFRTPLLSWLGPWTLTVFNDRLDQPPPITHPWLFGERVAFRPFSNLEIGFSRTAIWGGAGQPTGLSGFSQILL</sequence>
<organism evidence="1">
    <name type="scientific">mine drainage metagenome</name>
    <dbReference type="NCBI Taxonomy" id="410659"/>
    <lineage>
        <taxon>unclassified sequences</taxon>
        <taxon>metagenomes</taxon>
        <taxon>ecological metagenomes</taxon>
    </lineage>
</organism>
<dbReference type="AlphaFoldDB" id="T0ZGF1"/>
<dbReference type="InterPro" id="IPR038636">
    <property type="entry name" value="Wzi_sf"/>
</dbReference>
<gene>
    <name evidence="1" type="ORF">B1B_13843</name>
</gene>
<comment type="caution">
    <text evidence="1">The sequence shown here is derived from an EMBL/GenBank/DDBJ whole genome shotgun (WGS) entry which is preliminary data.</text>
</comment>
<name>T0ZGF1_9ZZZZ</name>
<proteinExistence type="predicted"/>
<dbReference type="Pfam" id="PF14052">
    <property type="entry name" value="Caps_assemb_Wzi"/>
    <property type="match status" value="1"/>
</dbReference>
<feature type="non-terminal residue" evidence="1">
    <location>
        <position position="274"/>
    </location>
</feature>